<proteinExistence type="predicted"/>
<gene>
    <name evidence="1" type="ORF">BK131_04400</name>
</gene>
<evidence type="ECO:0000313" key="2">
    <source>
        <dbReference type="Proteomes" id="UP000187134"/>
    </source>
</evidence>
<accession>A0A1R1C555</accession>
<comment type="caution">
    <text evidence="1">The sequence shown here is derived from an EMBL/GenBank/DDBJ whole genome shotgun (WGS) entry which is preliminary data.</text>
</comment>
<evidence type="ECO:0000313" key="1">
    <source>
        <dbReference type="EMBL" id="OMF17211.1"/>
    </source>
</evidence>
<reference evidence="1 2" key="1">
    <citation type="submission" date="2016-11" db="EMBL/GenBank/DDBJ databases">
        <title>Paenibacillus species isolates.</title>
        <authorList>
            <person name="Beno S.M."/>
        </authorList>
    </citation>
    <scope>NUCLEOTIDE SEQUENCE [LARGE SCALE GENOMIC DNA]</scope>
    <source>
        <strain evidence="1 2">FSL H8-0246</strain>
    </source>
</reference>
<dbReference type="RefSeq" id="WP_076330575.1">
    <property type="nucleotide sequence ID" value="NZ_MRTJ01000001.1"/>
</dbReference>
<evidence type="ECO:0008006" key="3">
    <source>
        <dbReference type="Google" id="ProtNLM"/>
    </source>
</evidence>
<dbReference type="OrthoDB" id="2666929at2"/>
<sequence>MRAKKMTDQYLTSKLADLMGFEYFEQKAPPHNFVIKREDGSSDWFIPCSEYNHVKESEDKALDVDQIGYLAHLTYATGHSYHEGLTYDTAEAMLRATPRQRAEAAYMTLKGAQS</sequence>
<organism evidence="1 2">
    <name type="scientific">Paenibacillus amylolyticus</name>
    <dbReference type="NCBI Taxonomy" id="1451"/>
    <lineage>
        <taxon>Bacteria</taxon>
        <taxon>Bacillati</taxon>
        <taxon>Bacillota</taxon>
        <taxon>Bacilli</taxon>
        <taxon>Bacillales</taxon>
        <taxon>Paenibacillaceae</taxon>
        <taxon>Paenibacillus</taxon>
    </lineage>
</organism>
<dbReference type="Proteomes" id="UP000187134">
    <property type="component" value="Unassembled WGS sequence"/>
</dbReference>
<name>A0A1R1C555_PAEAM</name>
<dbReference type="AlphaFoldDB" id="A0A1R1C555"/>
<protein>
    <recommendedName>
        <fullName evidence="3">Phage ABA sandwich domain-containing protein</fullName>
    </recommendedName>
</protein>
<dbReference type="EMBL" id="MRTJ01000001">
    <property type="protein sequence ID" value="OMF17211.1"/>
    <property type="molecule type" value="Genomic_DNA"/>
</dbReference>